<dbReference type="PANTHER" id="PTHR15337">
    <property type="entry name" value="ANTERIOR GRADIENT PROTEIN-RELATED"/>
    <property type="match status" value="1"/>
</dbReference>
<dbReference type="SUPFAM" id="SSF52833">
    <property type="entry name" value="Thioredoxin-like"/>
    <property type="match status" value="1"/>
</dbReference>
<keyword evidence="2" id="KW-0676">Redox-active center</keyword>
<feature type="domain" description="Thioredoxin" evidence="4">
    <location>
        <begin position="6"/>
        <end position="145"/>
    </location>
</feature>
<dbReference type="Gene3D" id="3.40.30.10">
    <property type="entry name" value="Glutaredoxin"/>
    <property type="match status" value="1"/>
</dbReference>
<dbReference type="InterPro" id="IPR051099">
    <property type="entry name" value="AGR/TXD"/>
</dbReference>
<dbReference type="AlphaFoldDB" id="S2DAV7"/>
<reference evidence="5 6" key="1">
    <citation type="journal article" date="2013" name="Genome Announc.">
        <title>Draft Genome Sequence of Indibacter alkaliphilus Strain LW1T, Isolated from Lonar Lake, a Haloalkaline Lake in the Buldana District of Maharashtra, India.</title>
        <authorList>
            <person name="Singh A."/>
            <person name="Kumar Jangir P."/>
            <person name="Sharma R."/>
            <person name="Singh A."/>
            <person name="Kumar Pinnaka A."/>
            <person name="Shivaji S."/>
        </authorList>
    </citation>
    <scope>NUCLEOTIDE SEQUENCE [LARGE SCALE GENOMIC DNA]</scope>
    <source>
        <strain evidence="6">CCUG 57479 / KCTC 22604 / LW1</strain>
    </source>
</reference>
<comment type="caution">
    <text evidence="5">The sequence shown here is derived from an EMBL/GenBank/DDBJ whole genome shotgun (WGS) entry which is preliminary data.</text>
</comment>
<feature type="chain" id="PRO_5004495989" description="Thioredoxin domain-containing protein" evidence="3">
    <location>
        <begin position="21"/>
        <end position="150"/>
    </location>
</feature>
<dbReference type="PANTHER" id="PTHR15337:SF11">
    <property type="entry name" value="THIOREDOXIN DOMAIN-CONTAINING PROTEIN"/>
    <property type="match status" value="1"/>
</dbReference>
<evidence type="ECO:0000256" key="1">
    <source>
        <dbReference type="ARBA" id="ARBA00022729"/>
    </source>
</evidence>
<evidence type="ECO:0000313" key="6">
    <source>
        <dbReference type="Proteomes" id="UP000006073"/>
    </source>
</evidence>
<dbReference type="InterPro" id="IPR017937">
    <property type="entry name" value="Thioredoxin_CS"/>
</dbReference>
<feature type="signal peptide" evidence="3">
    <location>
        <begin position="1"/>
        <end position="20"/>
    </location>
</feature>
<proteinExistence type="predicted"/>
<evidence type="ECO:0000313" key="5">
    <source>
        <dbReference type="EMBL" id="EOZ96352.1"/>
    </source>
</evidence>
<sequence>MKKILLLALVTLINIDLSLAQDKINWLTFEEAASMTKSNPKMILVDVYTDWCGWCKKMDKETFTDPKVIDYINSNFYAVKMNAEDTQRTFEFKGKEYTESTMAKAMRVSSYPNFVIMDAAMENITQMPGYRQADPFLKGLDNLMDKFGKK</sequence>
<name>S2DAV7_INDAL</name>
<dbReference type="Proteomes" id="UP000006073">
    <property type="component" value="Unassembled WGS sequence"/>
</dbReference>
<dbReference type="RefSeq" id="WP_009035983.1">
    <property type="nucleotide sequence ID" value="NZ_ALWO02000035.1"/>
</dbReference>
<keyword evidence="1 3" id="KW-0732">Signal</keyword>
<evidence type="ECO:0000259" key="4">
    <source>
        <dbReference type="PROSITE" id="PS51352"/>
    </source>
</evidence>
<dbReference type="PROSITE" id="PS51352">
    <property type="entry name" value="THIOREDOXIN_2"/>
    <property type="match status" value="1"/>
</dbReference>
<protein>
    <recommendedName>
        <fullName evidence="4">Thioredoxin domain-containing protein</fullName>
    </recommendedName>
</protein>
<keyword evidence="6" id="KW-1185">Reference proteome</keyword>
<dbReference type="OrthoDB" id="9811036at2"/>
<evidence type="ECO:0000256" key="2">
    <source>
        <dbReference type="ARBA" id="ARBA00023284"/>
    </source>
</evidence>
<dbReference type="InterPro" id="IPR013766">
    <property type="entry name" value="Thioredoxin_domain"/>
</dbReference>
<organism evidence="5 6">
    <name type="scientific">Indibacter alkaliphilus (strain CCUG 57479 / KCTC 22604 / LW1)</name>
    <dbReference type="NCBI Taxonomy" id="1189612"/>
    <lineage>
        <taxon>Bacteria</taxon>
        <taxon>Pseudomonadati</taxon>
        <taxon>Bacteroidota</taxon>
        <taxon>Cytophagia</taxon>
        <taxon>Cytophagales</taxon>
        <taxon>Cyclobacteriaceae</taxon>
    </lineage>
</organism>
<dbReference type="Pfam" id="PF13098">
    <property type="entry name" value="Thioredoxin_2"/>
    <property type="match status" value="1"/>
</dbReference>
<evidence type="ECO:0000256" key="3">
    <source>
        <dbReference type="SAM" id="SignalP"/>
    </source>
</evidence>
<dbReference type="EMBL" id="ALWO02000035">
    <property type="protein sequence ID" value="EOZ96352.1"/>
    <property type="molecule type" value="Genomic_DNA"/>
</dbReference>
<gene>
    <name evidence="5" type="ORF">A33Q_2473</name>
</gene>
<dbReference type="eggNOG" id="COG2143">
    <property type="taxonomic scope" value="Bacteria"/>
</dbReference>
<dbReference type="InterPro" id="IPR036249">
    <property type="entry name" value="Thioredoxin-like_sf"/>
</dbReference>
<dbReference type="PROSITE" id="PS00194">
    <property type="entry name" value="THIOREDOXIN_1"/>
    <property type="match status" value="1"/>
</dbReference>
<dbReference type="InterPro" id="IPR012336">
    <property type="entry name" value="Thioredoxin-like_fold"/>
</dbReference>
<dbReference type="STRING" id="1189612.A33Q_2473"/>
<accession>S2DAV7</accession>